<reference evidence="1 2" key="1">
    <citation type="submission" date="2018-05" db="EMBL/GenBank/DDBJ databases">
        <title>Abyssibacter profundi OUC007T gen. nov., sp. nov, a marine bacterium isolated from seawater of the Mariana Trench.</title>
        <authorList>
            <person name="Zhou S."/>
        </authorList>
    </citation>
    <scope>NUCLEOTIDE SEQUENCE [LARGE SCALE GENOMIC DNA]</scope>
    <source>
        <strain evidence="1 2">OUC007</strain>
    </source>
</reference>
<dbReference type="Proteomes" id="UP000251800">
    <property type="component" value="Unassembled WGS sequence"/>
</dbReference>
<dbReference type="RefSeq" id="WP_109719527.1">
    <property type="nucleotide sequence ID" value="NZ_QEQK01000004.1"/>
</dbReference>
<keyword evidence="2" id="KW-1185">Reference proteome</keyword>
<dbReference type="InterPro" id="IPR016516">
    <property type="entry name" value="UCP07580"/>
</dbReference>
<evidence type="ECO:0000313" key="2">
    <source>
        <dbReference type="Proteomes" id="UP000251800"/>
    </source>
</evidence>
<dbReference type="EMBL" id="QEQK01000004">
    <property type="protein sequence ID" value="PWN56928.1"/>
    <property type="molecule type" value="Genomic_DNA"/>
</dbReference>
<name>A0A363UNC0_9GAMM</name>
<dbReference type="GO" id="GO:0016787">
    <property type="term" value="F:hydrolase activity"/>
    <property type="evidence" value="ECO:0007669"/>
    <property type="project" value="UniProtKB-KW"/>
</dbReference>
<protein>
    <submittedName>
        <fullName evidence="1">Metal-dependent hydrolase</fullName>
    </submittedName>
</protein>
<dbReference type="InterPro" id="IPR009078">
    <property type="entry name" value="Ferritin-like_SF"/>
</dbReference>
<dbReference type="SUPFAM" id="SSF47240">
    <property type="entry name" value="Ferritin-like"/>
    <property type="match status" value="1"/>
</dbReference>
<evidence type="ECO:0000313" key="1">
    <source>
        <dbReference type="EMBL" id="PWN56928.1"/>
    </source>
</evidence>
<dbReference type="PANTHER" id="PTHR39456">
    <property type="entry name" value="METAL-DEPENDENT HYDROLASE"/>
    <property type="match status" value="1"/>
</dbReference>
<dbReference type="OrthoDB" id="5727566at2"/>
<gene>
    <name evidence="1" type="ORF">DEH80_04940</name>
</gene>
<accession>A0A363UNC0</accession>
<dbReference type="AlphaFoldDB" id="A0A363UNC0"/>
<proteinExistence type="predicted"/>
<keyword evidence="1" id="KW-0378">Hydrolase</keyword>
<dbReference type="Pfam" id="PF10118">
    <property type="entry name" value="Metal_hydrol"/>
    <property type="match status" value="1"/>
</dbReference>
<dbReference type="PIRSF" id="PIRSF007580">
    <property type="entry name" value="UCP07580"/>
    <property type="match status" value="1"/>
</dbReference>
<sequence>MLPIRRDFRFNLGSRDVLNWHERGPYVTHFFNTLSVFFPVGERFFMHAVRHYRDQITDPELKQAVTAFIGQEAMHGREHEAYNEAVSAAGMPVEAMEARVDRLLEYIKANRPKSMQLSATIALEHFTAIMADKLLADPSIMGDSDPVLTKIWNWHALEETEHKAVAYDVWAAVMEPGTSTYLKRSLGLVLATVIFWPLVANFHWRMVKADATLERGLVARVKGYVGLADFLFRSPGALRKTIPEWVDYFRPGFHPWDHDNKAFLEQLPAFEAEMQRMMEGPKAA</sequence>
<organism evidence="1 2">
    <name type="scientific">Abyssibacter profundi</name>
    <dbReference type="NCBI Taxonomy" id="2182787"/>
    <lineage>
        <taxon>Bacteria</taxon>
        <taxon>Pseudomonadati</taxon>
        <taxon>Pseudomonadota</taxon>
        <taxon>Gammaproteobacteria</taxon>
        <taxon>Chromatiales</taxon>
        <taxon>Oceanococcaceae</taxon>
        <taxon>Abyssibacter</taxon>
    </lineage>
</organism>
<dbReference type="PANTHER" id="PTHR39456:SF1">
    <property type="entry name" value="METAL-DEPENDENT HYDROLASE"/>
    <property type="match status" value="1"/>
</dbReference>
<comment type="caution">
    <text evidence="1">The sequence shown here is derived from an EMBL/GenBank/DDBJ whole genome shotgun (WGS) entry which is preliminary data.</text>
</comment>